<dbReference type="STRING" id="1458426.SMCB_1039"/>
<dbReference type="KEGG" id="cbab:SMCB_1039"/>
<proteinExistence type="predicted"/>
<dbReference type="AlphaFoldDB" id="A0A060NNA7"/>
<dbReference type="GO" id="GO:0004386">
    <property type="term" value="F:helicase activity"/>
    <property type="evidence" value="ECO:0007669"/>
    <property type="project" value="UniProtKB-KW"/>
</dbReference>
<accession>A0A060NNA7</accession>
<keyword evidence="2" id="KW-1185">Reference proteome</keyword>
<evidence type="ECO:0000313" key="1">
    <source>
        <dbReference type="EMBL" id="BAO83267.1"/>
    </source>
</evidence>
<organism evidence="1 2">
    <name type="scientific">Serpentinimonas maccroryi</name>
    <dbReference type="NCBI Taxonomy" id="1458426"/>
    <lineage>
        <taxon>Bacteria</taxon>
        <taxon>Pseudomonadati</taxon>
        <taxon>Pseudomonadota</taxon>
        <taxon>Betaproteobacteria</taxon>
        <taxon>Burkholderiales</taxon>
        <taxon>Comamonadaceae</taxon>
        <taxon>Serpentinimonas</taxon>
    </lineage>
</organism>
<keyword evidence="1" id="KW-0067">ATP-binding</keyword>
<dbReference type="Proteomes" id="UP000066014">
    <property type="component" value="Chromosome"/>
</dbReference>
<reference evidence="1 2" key="1">
    <citation type="journal article" date="2014" name="Nat. Commun.">
        <title>Physiological and genomic features of highly alkaliphilic hydrogen-utilizing Betaproteobacteria from a continental serpentinizing site.</title>
        <authorList>
            <person name="Suzuki S."/>
            <person name="Kuenen J.G."/>
            <person name="Schipper K."/>
            <person name="van der Velde S."/>
            <person name="Ishii S."/>
            <person name="Wu A."/>
            <person name="Sorokin D.Y."/>
            <person name="Tenney A."/>
            <person name="Meng X.Y."/>
            <person name="Morrill P.L."/>
            <person name="Kamagata Y."/>
            <person name="Muyzer G."/>
            <person name="Nealson K.H."/>
        </authorList>
    </citation>
    <scope>NUCLEOTIDE SEQUENCE [LARGE SCALE GENOMIC DNA]</scope>
    <source>
        <strain evidence="1 2">B1</strain>
    </source>
</reference>
<keyword evidence="1" id="KW-0347">Helicase</keyword>
<sequence>MSVLAHAQQQHIDHRPERAQALAGALGQGRAREMRVVRTVCTVRNALSPYIQSHRPGKVEPAREVRLRRRTLQQVVAHQQGIAVWVVFGHATLIDERDLHPRPIYVLLAQVLK</sequence>
<dbReference type="HOGENOM" id="CLU_2129213_0_0_4"/>
<dbReference type="EMBL" id="AP014569">
    <property type="protein sequence ID" value="BAO83267.1"/>
    <property type="molecule type" value="Genomic_DNA"/>
</dbReference>
<name>A0A060NNA7_9BURK</name>
<evidence type="ECO:0000313" key="2">
    <source>
        <dbReference type="Proteomes" id="UP000066014"/>
    </source>
</evidence>
<keyword evidence="1" id="KW-0378">Hydrolase</keyword>
<protein>
    <submittedName>
        <fullName evidence="1">Superfamily II DNA helicase</fullName>
    </submittedName>
</protein>
<gene>
    <name evidence="1" type="ORF">SMCB_1039</name>
</gene>
<keyword evidence="1" id="KW-0547">Nucleotide-binding</keyword>